<evidence type="ECO:0000313" key="2">
    <source>
        <dbReference type="EMBL" id="GJS83352.1"/>
    </source>
</evidence>
<reference evidence="2" key="1">
    <citation type="journal article" date="2022" name="Int. J. Mol. Sci.">
        <title>Draft Genome of Tanacetum Coccineum: Genomic Comparison of Closely Related Tanacetum-Family Plants.</title>
        <authorList>
            <person name="Yamashiro T."/>
            <person name="Shiraishi A."/>
            <person name="Nakayama K."/>
            <person name="Satake H."/>
        </authorList>
    </citation>
    <scope>NUCLEOTIDE SEQUENCE</scope>
</reference>
<accession>A0ABQ4Z2T1</accession>
<evidence type="ECO:0000313" key="3">
    <source>
        <dbReference type="Proteomes" id="UP001151760"/>
    </source>
</evidence>
<evidence type="ECO:0000256" key="1">
    <source>
        <dbReference type="SAM" id="MobiDB-lite"/>
    </source>
</evidence>
<feature type="region of interest" description="Disordered" evidence="1">
    <location>
        <begin position="1"/>
        <end position="28"/>
    </location>
</feature>
<dbReference type="EMBL" id="BQNB010010894">
    <property type="protein sequence ID" value="GJS83352.1"/>
    <property type="molecule type" value="Genomic_DNA"/>
</dbReference>
<reference evidence="2" key="2">
    <citation type="submission" date="2022-01" db="EMBL/GenBank/DDBJ databases">
        <authorList>
            <person name="Yamashiro T."/>
            <person name="Shiraishi A."/>
            <person name="Satake H."/>
            <person name="Nakayama K."/>
        </authorList>
    </citation>
    <scope>NUCLEOTIDE SEQUENCE</scope>
</reference>
<comment type="caution">
    <text evidence="2">The sequence shown here is derived from an EMBL/GenBank/DDBJ whole genome shotgun (WGS) entry which is preliminary data.</text>
</comment>
<protein>
    <submittedName>
        <fullName evidence="2">Uncharacterized protein</fullName>
    </submittedName>
</protein>
<sequence>MPKPWEPSFNKEYTRNKTPIDHASTSQNLTPRKSVQNAVLNEWVLDSVDIEADYGRTRDDPYSRRFDEYKKTFDNKVEMLANEYDLRIGKKGYALDEYGENVKNSMGVHYTYGTIKDSKKKNDGRELDDDLRLGRAKGSRFMEMIRKEMNEEGNARRKTFSQQGDGIRDLIGSYSCDAKEARDIYEVINREYSPIPITVRRDIDNPNELCRTEEFTVIRHSIGDDEEFVTVGPSKINTVERTPGSMSCIYHKLLNRKDRRWEDLAETMIWYNMKKTCVELIRAL</sequence>
<dbReference type="Proteomes" id="UP001151760">
    <property type="component" value="Unassembled WGS sequence"/>
</dbReference>
<organism evidence="2 3">
    <name type="scientific">Tanacetum coccineum</name>
    <dbReference type="NCBI Taxonomy" id="301880"/>
    <lineage>
        <taxon>Eukaryota</taxon>
        <taxon>Viridiplantae</taxon>
        <taxon>Streptophyta</taxon>
        <taxon>Embryophyta</taxon>
        <taxon>Tracheophyta</taxon>
        <taxon>Spermatophyta</taxon>
        <taxon>Magnoliopsida</taxon>
        <taxon>eudicotyledons</taxon>
        <taxon>Gunneridae</taxon>
        <taxon>Pentapetalae</taxon>
        <taxon>asterids</taxon>
        <taxon>campanulids</taxon>
        <taxon>Asterales</taxon>
        <taxon>Asteraceae</taxon>
        <taxon>Asteroideae</taxon>
        <taxon>Anthemideae</taxon>
        <taxon>Anthemidinae</taxon>
        <taxon>Tanacetum</taxon>
    </lineage>
</organism>
<keyword evidence="3" id="KW-1185">Reference proteome</keyword>
<gene>
    <name evidence="2" type="ORF">Tco_0749893</name>
</gene>
<proteinExistence type="predicted"/>
<name>A0ABQ4Z2T1_9ASTR</name>